<dbReference type="Proteomes" id="UP000199111">
    <property type="component" value="Unassembled WGS sequence"/>
</dbReference>
<evidence type="ECO:0000259" key="1">
    <source>
        <dbReference type="Pfam" id="PF21962"/>
    </source>
</evidence>
<dbReference type="EMBL" id="FOQY01000069">
    <property type="protein sequence ID" value="SFL19905.1"/>
    <property type="molecule type" value="Genomic_DNA"/>
</dbReference>
<evidence type="ECO:0000313" key="2">
    <source>
        <dbReference type="EMBL" id="SFL19905.1"/>
    </source>
</evidence>
<protein>
    <recommendedName>
        <fullName evidence="1">DUF6924 domain-containing protein</fullName>
    </recommendedName>
</protein>
<dbReference type="InterPro" id="IPR053832">
    <property type="entry name" value="DUF6924"/>
</dbReference>
<feature type="domain" description="DUF6924" evidence="1">
    <location>
        <begin position="32"/>
        <end position="67"/>
    </location>
</feature>
<dbReference type="Pfam" id="PF21962">
    <property type="entry name" value="DUF6924"/>
    <property type="match status" value="1"/>
</dbReference>
<reference evidence="3" key="1">
    <citation type="submission" date="2016-10" db="EMBL/GenBank/DDBJ databases">
        <authorList>
            <person name="Varghese N."/>
            <person name="Submissions S."/>
        </authorList>
    </citation>
    <scope>NUCLEOTIDE SEQUENCE [LARGE SCALE GENOMIC DNA]</scope>
    <source>
        <strain evidence="3">CGMCC 4.2126</strain>
    </source>
</reference>
<keyword evidence="3" id="KW-1185">Reference proteome</keyword>
<gene>
    <name evidence="2" type="ORF">SAMN05216275_16912</name>
</gene>
<proteinExistence type="predicted"/>
<dbReference type="AlphaFoldDB" id="A0A1I4FPZ9"/>
<sequence>MILRGLAGMRRCRRSPDVTVESSIESDFCRSVISEGLRVIHANLFIGNMDFGEFAESADADGVFRGFHS</sequence>
<evidence type="ECO:0000313" key="3">
    <source>
        <dbReference type="Proteomes" id="UP000199111"/>
    </source>
</evidence>
<accession>A0A1I4FPZ9</accession>
<organism evidence="2 3">
    <name type="scientific">Streptosporangium canum</name>
    <dbReference type="NCBI Taxonomy" id="324952"/>
    <lineage>
        <taxon>Bacteria</taxon>
        <taxon>Bacillati</taxon>
        <taxon>Actinomycetota</taxon>
        <taxon>Actinomycetes</taxon>
        <taxon>Streptosporangiales</taxon>
        <taxon>Streptosporangiaceae</taxon>
        <taxon>Streptosporangium</taxon>
    </lineage>
</organism>
<name>A0A1I4FPZ9_9ACTN</name>